<keyword evidence="1" id="KW-0732">Signal</keyword>
<feature type="domain" description="EGF-like" evidence="2">
    <location>
        <begin position="288"/>
        <end position="323"/>
    </location>
</feature>
<dbReference type="InterPro" id="IPR000742">
    <property type="entry name" value="EGF"/>
</dbReference>
<name>A0AAN9BJT1_9CAEN</name>
<dbReference type="PRINTS" id="PR00837">
    <property type="entry name" value="V5TPXLIKE"/>
</dbReference>
<feature type="chain" id="PRO_5042890114" evidence="1">
    <location>
        <begin position="22"/>
        <end position="357"/>
    </location>
</feature>
<dbReference type="Proteomes" id="UP001374579">
    <property type="component" value="Unassembled WGS sequence"/>
</dbReference>
<comment type="caution">
    <text evidence="4">The sequence shown here is derived from an EMBL/GenBank/DDBJ whole genome shotgun (WGS) entry which is preliminary data.</text>
</comment>
<dbReference type="InterPro" id="IPR014044">
    <property type="entry name" value="CAP_dom"/>
</dbReference>
<evidence type="ECO:0000259" key="2">
    <source>
        <dbReference type="SMART" id="SM00181"/>
    </source>
</evidence>
<dbReference type="Gene3D" id="3.40.33.10">
    <property type="entry name" value="CAP"/>
    <property type="match status" value="1"/>
</dbReference>
<dbReference type="PANTHER" id="PTHR10334">
    <property type="entry name" value="CYSTEINE-RICH SECRETORY PROTEIN-RELATED"/>
    <property type="match status" value="1"/>
</dbReference>
<dbReference type="InterPro" id="IPR001283">
    <property type="entry name" value="CRISP-related"/>
</dbReference>
<sequence length="357" mass="39327">MMLTFSVVAVLVLAVVDDGNAAVLSKPATCTAKYEGKATDTHTMCLVDNPDATEVTLTPEVKAAILKGHNDIRAGVIPTATNMQKMVWDDRLAKVATKWAMQCLEKHDKNRTEPELPGFVGQNAAYGHKSFDHAVQAWYSEIKDWTFGEWTYVTGHYIQEIFHSASRVGCGQAQCPSRPIYICNYFSGTFSNQDPYEAGPSCSKCPDKCDESGKLCDCGGKVCNNGGTLDLNTCTCQCQPLWTGDDCTTKNCPKKDFQNWCSYSTFDAVTKCPTNKYYTENCPIACGVCEAPCKGTVCQHKGTINPDTCTCTCPKGYSGDLCETCPAQDVNWCHLAKDKCNVWSNMYWDCSNFCKFC</sequence>
<dbReference type="AlphaFoldDB" id="A0AAN9BJT1"/>
<evidence type="ECO:0000256" key="1">
    <source>
        <dbReference type="SAM" id="SignalP"/>
    </source>
</evidence>
<evidence type="ECO:0000313" key="4">
    <source>
        <dbReference type="EMBL" id="KAK7106483.1"/>
    </source>
</evidence>
<dbReference type="Pfam" id="PF00188">
    <property type="entry name" value="CAP"/>
    <property type="match status" value="1"/>
</dbReference>
<organism evidence="4 5">
    <name type="scientific">Littorina saxatilis</name>
    <dbReference type="NCBI Taxonomy" id="31220"/>
    <lineage>
        <taxon>Eukaryota</taxon>
        <taxon>Metazoa</taxon>
        <taxon>Spiralia</taxon>
        <taxon>Lophotrochozoa</taxon>
        <taxon>Mollusca</taxon>
        <taxon>Gastropoda</taxon>
        <taxon>Caenogastropoda</taxon>
        <taxon>Littorinimorpha</taxon>
        <taxon>Littorinoidea</taxon>
        <taxon>Littorinidae</taxon>
        <taxon>Littorina</taxon>
    </lineage>
</organism>
<reference evidence="4 5" key="1">
    <citation type="submission" date="2024-02" db="EMBL/GenBank/DDBJ databases">
        <title>Chromosome-scale genome assembly of the rough periwinkle Littorina saxatilis.</title>
        <authorList>
            <person name="De Jode A."/>
            <person name="Faria R."/>
            <person name="Formenti G."/>
            <person name="Sims Y."/>
            <person name="Smith T.P."/>
            <person name="Tracey A."/>
            <person name="Wood J.M.D."/>
            <person name="Zagrodzka Z.B."/>
            <person name="Johannesson K."/>
            <person name="Butlin R.K."/>
            <person name="Leder E.H."/>
        </authorList>
    </citation>
    <scope>NUCLEOTIDE SEQUENCE [LARGE SCALE GENOMIC DNA]</scope>
    <source>
        <strain evidence="4">Snail1</strain>
        <tissue evidence="4">Muscle</tissue>
    </source>
</reference>
<feature type="signal peptide" evidence="1">
    <location>
        <begin position="1"/>
        <end position="21"/>
    </location>
</feature>
<feature type="domain" description="EGF-like" evidence="2">
    <location>
        <begin position="208"/>
        <end position="248"/>
    </location>
</feature>
<dbReference type="EMBL" id="JBAMIC010000007">
    <property type="protein sequence ID" value="KAK7106483.1"/>
    <property type="molecule type" value="Genomic_DNA"/>
</dbReference>
<dbReference type="SMART" id="SM00198">
    <property type="entry name" value="SCP"/>
    <property type="match status" value="1"/>
</dbReference>
<accession>A0AAN9BJT1</accession>
<dbReference type="InterPro" id="IPR035940">
    <property type="entry name" value="CAP_sf"/>
</dbReference>
<gene>
    <name evidence="4" type="ORF">V1264_017733</name>
</gene>
<proteinExistence type="predicted"/>
<evidence type="ECO:0000313" key="5">
    <source>
        <dbReference type="Proteomes" id="UP001374579"/>
    </source>
</evidence>
<evidence type="ECO:0000259" key="3">
    <source>
        <dbReference type="SMART" id="SM00198"/>
    </source>
</evidence>
<protein>
    <submittedName>
        <fullName evidence="4">Uncharacterized protein</fullName>
    </submittedName>
</protein>
<dbReference type="SUPFAM" id="SSF55797">
    <property type="entry name" value="PR-1-like"/>
    <property type="match status" value="1"/>
</dbReference>
<dbReference type="SMART" id="SM00181">
    <property type="entry name" value="EGF"/>
    <property type="match status" value="2"/>
</dbReference>
<feature type="domain" description="SCP" evidence="3">
    <location>
        <begin position="60"/>
        <end position="193"/>
    </location>
</feature>
<keyword evidence="5" id="KW-1185">Reference proteome</keyword>